<name>A0A8I6Y7F9_HORVV</name>
<dbReference type="AlphaFoldDB" id="A0A8I6Y7F9"/>
<evidence type="ECO:0000313" key="2">
    <source>
        <dbReference type="EnsemblPlants" id="HORVU.MOREX.r3.5HG0437490.1"/>
    </source>
</evidence>
<sequence length="974" mass="108933">MAGGGATASGVAEHRVEMPAPPAAGKAAAPDRRLVRFVRLVALVERAGHALGTLAFTWATVVLLGGYPTVLRDECVRNAYIGVIGDFWAATIVFFLEATRMCSSRSNRLDYHLFFSTRGAFKPLAWNELVVIVCFSDVFMYLLISTRHRQATDISLIPVVILATCQFLCPRLHVRNPLRRAVSLWSPMVAILFLGPSVPYACESCSQVFDYSPFTIRNSVQKWIVYLVLCVIVFLLTISRLRLPCIIKLADSAIGRKLAFWHKTIMNLCMFAAATMLVFTSGCLRIVMIIFQAYALVIVSFGNLQIPASLLRVGVAADRLSGLRSFSHIAHPHRNPDTTTNLVPSLIIFYVMVLGQGMLYIVACILQVFSFILRRSLIRGAGLRGERGMEHVDLYYSYAFEKHMEGDILSAKNMSIVTFAIESLKSDRPKTQLQGVQMLDSFLKKEPFRTMTISKLTSSSKTVTSLLNMVGWTGEGYRDIRTFAAKVLAELAVKLRVAPIPGAMQCIASLLHTVDQLKVNDHLLDIDSQEPKQDAPIQPAYRREHNYPPLKFWKRMVIYCLIPVEEPSKLIDEQDSSILNFWKYITKWCSVPEEKQPKDHDFLPVLGMLILERLGFDTENCMEISRAGLISVIAEFTSSRTDLLNINEADHMLLKGSSLKVLRRLASTKWRLGVKLRHEISEHPFLLGNLAEIFDDHESNKELRELAAEILRNLAMDGNTREEIGHFQDIISGLVHAFLSRDAPSLTDSDKSLQIIAGQALAMLTMESPSNCLAISTEPGYAFIKELTTMIHVDRYRYTAASLLRNMCAHARSMLSKADLKELSHILPEVLEGIMDAEGAKLEVLAGLGSQICNVIPKEFAQELECGQTKERFIKGLISSLNANMKPAANCPGVRRAIVELAVSMMECNPSYTICFDECRMMEALLLVEQRPSRAENYRYFSDDVGLMEHSIPLSALVARAKEMMGGNNLYWGP</sequence>
<reference evidence="2" key="2">
    <citation type="submission" date="2020-10" db="EMBL/GenBank/DDBJ databases">
        <authorList>
            <person name="Scholz U."/>
            <person name="Mascher M."/>
            <person name="Fiebig A."/>
        </authorList>
    </citation>
    <scope>NUCLEOTIDE SEQUENCE [LARGE SCALE GENOMIC DNA]</scope>
    <source>
        <strain evidence="2">cv. Morex</strain>
    </source>
</reference>
<keyword evidence="1" id="KW-0472">Membrane</keyword>
<feature type="transmembrane region" description="Helical" evidence="1">
    <location>
        <begin position="347"/>
        <end position="373"/>
    </location>
</feature>
<dbReference type="Gramene" id="HORVU.MOREX.r3.5HG0437490.1">
    <property type="protein sequence ID" value="HORVU.MOREX.r3.5HG0437490.1"/>
    <property type="gene ID" value="HORVU.MOREX.r3.5HG0437490"/>
</dbReference>
<feature type="transmembrane region" description="Helical" evidence="1">
    <location>
        <begin position="47"/>
        <end position="67"/>
    </location>
</feature>
<feature type="transmembrane region" description="Helical" evidence="1">
    <location>
        <begin position="181"/>
        <end position="201"/>
    </location>
</feature>
<proteinExistence type="predicted"/>
<dbReference type="Gene3D" id="1.25.10.10">
    <property type="entry name" value="Leucine-rich Repeat Variant"/>
    <property type="match status" value="1"/>
</dbReference>
<dbReference type="EnsemblPlants" id="HORVU.MOREX.r3.5HG0437490.1">
    <property type="protein sequence ID" value="HORVU.MOREX.r3.5HG0437490.1"/>
    <property type="gene ID" value="HORVU.MOREX.r3.5HG0437490"/>
</dbReference>
<keyword evidence="1" id="KW-1133">Transmembrane helix</keyword>
<keyword evidence="3" id="KW-1185">Reference proteome</keyword>
<dbReference type="Proteomes" id="UP000011116">
    <property type="component" value="Chromosome 5H"/>
</dbReference>
<reference evidence="3" key="1">
    <citation type="journal article" date="2012" name="Nature">
        <title>A physical, genetic and functional sequence assembly of the barley genome.</title>
        <authorList>
            <consortium name="The International Barley Genome Sequencing Consortium"/>
            <person name="Mayer K.F."/>
            <person name="Waugh R."/>
            <person name="Brown J.W."/>
            <person name="Schulman A."/>
            <person name="Langridge P."/>
            <person name="Platzer M."/>
            <person name="Fincher G.B."/>
            <person name="Muehlbauer G.J."/>
            <person name="Sato K."/>
            <person name="Close T.J."/>
            <person name="Wise R.P."/>
            <person name="Stein N."/>
        </authorList>
    </citation>
    <scope>NUCLEOTIDE SEQUENCE [LARGE SCALE GENOMIC DNA]</scope>
    <source>
        <strain evidence="3">cv. Morex</strain>
    </source>
</reference>
<feature type="transmembrane region" description="Helical" evidence="1">
    <location>
        <begin position="264"/>
        <end position="294"/>
    </location>
</feature>
<organism evidence="2 3">
    <name type="scientific">Hordeum vulgare subsp. vulgare</name>
    <name type="common">Domesticated barley</name>
    <dbReference type="NCBI Taxonomy" id="112509"/>
    <lineage>
        <taxon>Eukaryota</taxon>
        <taxon>Viridiplantae</taxon>
        <taxon>Streptophyta</taxon>
        <taxon>Embryophyta</taxon>
        <taxon>Tracheophyta</taxon>
        <taxon>Spermatophyta</taxon>
        <taxon>Magnoliopsida</taxon>
        <taxon>Liliopsida</taxon>
        <taxon>Poales</taxon>
        <taxon>Poaceae</taxon>
        <taxon>BOP clade</taxon>
        <taxon>Pooideae</taxon>
        <taxon>Triticodae</taxon>
        <taxon>Triticeae</taxon>
        <taxon>Hordeinae</taxon>
        <taxon>Hordeum</taxon>
    </lineage>
</organism>
<dbReference type="InterPro" id="IPR016024">
    <property type="entry name" value="ARM-type_fold"/>
</dbReference>
<protein>
    <recommendedName>
        <fullName evidence="4">BLE2 protein</fullName>
    </recommendedName>
</protein>
<dbReference type="SUPFAM" id="SSF48371">
    <property type="entry name" value="ARM repeat"/>
    <property type="match status" value="1"/>
</dbReference>
<dbReference type="Gramene" id="HORVU.MOREX.r2.5HG0362160.1">
    <property type="protein sequence ID" value="HORVU.MOREX.r2.5HG0362160.1"/>
    <property type="gene ID" value="HORVU.MOREX.r2.5HG0362160"/>
</dbReference>
<dbReference type="PANTHER" id="PTHR33115:SF70">
    <property type="entry name" value="BLE2 PROTEIN"/>
    <property type="match status" value="1"/>
</dbReference>
<feature type="transmembrane region" description="Helical" evidence="1">
    <location>
        <begin position="124"/>
        <end position="144"/>
    </location>
</feature>
<dbReference type="PANTHER" id="PTHR33115">
    <property type="entry name" value="ARM REPEAT SUPERFAMILY PROTEIN"/>
    <property type="match status" value="1"/>
</dbReference>
<evidence type="ECO:0008006" key="4">
    <source>
        <dbReference type="Google" id="ProtNLM"/>
    </source>
</evidence>
<feature type="transmembrane region" description="Helical" evidence="1">
    <location>
        <begin position="79"/>
        <end position="98"/>
    </location>
</feature>
<keyword evidence="1" id="KW-0812">Transmembrane</keyword>
<reference evidence="2" key="3">
    <citation type="submission" date="2022-01" db="UniProtKB">
        <authorList>
            <consortium name="EnsemblPlants"/>
        </authorList>
    </citation>
    <scope>IDENTIFICATION</scope>
    <source>
        <strain evidence="2">subsp. vulgare</strain>
    </source>
</reference>
<evidence type="ECO:0000256" key="1">
    <source>
        <dbReference type="SAM" id="Phobius"/>
    </source>
</evidence>
<feature type="transmembrane region" description="Helical" evidence="1">
    <location>
        <begin position="223"/>
        <end position="243"/>
    </location>
</feature>
<dbReference type="InterPro" id="IPR011989">
    <property type="entry name" value="ARM-like"/>
</dbReference>
<accession>A0A8I6Y7F9</accession>
<evidence type="ECO:0000313" key="3">
    <source>
        <dbReference type="Proteomes" id="UP000011116"/>
    </source>
</evidence>